<keyword evidence="1 2" id="KW-0238">DNA-binding</keyword>
<dbReference type="InterPro" id="IPR050109">
    <property type="entry name" value="HTH-type_TetR-like_transc_reg"/>
</dbReference>
<name>A0A6G9YP07_9NOCA</name>
<dbReference type="PRINTS" id="PR00455">
    <property type="entry name" value="HTHTETR"/>
</dbReference>
<evidence type="ECO:0000256" key="2">
    <source>
        <dbReference type="PROSITE-ProRule" id="PRU00335"/>
    </source>
</evidence>
<accession>A0A6G9YP07</accession>
<feature type="DNA-binding region" description="H-T-H motif" evidence="2">
    <location>
        <begin position="42"/>
        <end position="61"/>
    </location>
</feature>
<gene>
    <name evidence="4" type="ORF">F5544_35450</name>
</gene>
<dbReference type="InterPro" id="IPR023772">
    <property type="entry name" value="DNA-bd_HTH_TetR-type_CS"/>
</dbReference>
<dbReference type="GO" id="GO:0003700">
    <property type="term" value="F:DNA-binding transcription factor activity"/>
    <property type="evidence" value="ECO:0007669"/>
    <property type="project" value="TreeGrafter"/>
</dbReference>
<dbReference type="Pfam" id="PF00440">
    <property type="entry name" value="TetR_N"/>
    <property type="match status" value="1"/>
</dbReference>
<protein>
    <submittedName>
        <fullName evidence="4">TetR family transcriptional regulator</fullName>
    </submittedName>
</protein>
<evidence type="ECO:0000256" key="1">
    <source>
        <dbReference type="ARBA" id="ARBA00023125"/>
    </source>
</evidence>
<dbReference type="InterPro" id="IPR009057">
    <property type="entry name" value="Homeodomain-like_sf"/>
</dbReference>
<feature type="domain" description="HTH tetR-type" evidence="3">
    <location>
        <begin position="19"/>
        <end position="79"/>
    </location>
</feature>
<dbReference type="KEGG" id="nah:F5544_35450"/>
<dbReference type="RefSeq" id="WP_238846826.1">
    <property type="nucleotide sequence ID" value="NZ_CP046172.1"/>
</dbReference>
<keyword evidence="5" id="KW-1185">Reference proteome</keyword>
<organism evidence="4 5">
    <name type="scientific">Nocardia arthritidis</name>
    <dbReference type="NCBI Taxonomy" id="228602"/>
    <lineage>
        <taxon>Bacteria</taxon>
        <taxon>Bacillati</taxon>
        <taxon>Actinomycetota</taxon>
        <taxon>Actinomycetes</taxon>
        <taxon>Mycobacteriales</taxon>
        <taxon>Nocardiaceae</taxon>
        <taxon>Nocardia</taxon>
    </lineage>
</organism>
<dbReference type="InterPro" id="IPR036271">
    <property type="entry name" value="Tet_transcr_reg_TetR-rel_C_sf"/>
</dbReference>
<evidence type="ECO:0000259" key="3">
    <source>
        <dbReference type="PROSITE" id="PS50977"/>
    </source>
</evidence>
<dbReference type="SUPFAM" id="SSF46689">
    <property type="entry name" value="Homeodomain-like"/>
    <property type="match status" value="1"/>
</dbReference>
<evidence type="ECO:0000313" key="4">
    <source>
        <dbReference type="EMBL" id="QIS14921.1"/>
    </source>
</evidence>
<dbReference type="AlphaFoldDB" id="A0A6G9YP07"/>
<dbReference type="SUPFAM" id="SSF48498">
    <property type="entry name" value="Tetracyclin repressor-like, C-terminal domain"/>
    <property type="match status" value="1"/>
</dbReference>
<dbReference type="InterPro" id="IPR041669">
    <property type="entry name" value="TetR_C_15"/>
</dbReference>
<dbReference type="Gene3D" id="1.10.357.10">
    <property type="entry name" value="Tetracycline Repressor, domain 2"/>
    <property type="match status" value="1"/>
</dbReference>
<dbReference type="Proteomes" id="UP000503540">
    <property type="component" value="Chromosome"/>
</dbReference>
<dbReference type="PANTHER" id="PTHR30055">
    <property type="entry name" value="HTH-TYPE TRANSCRIPTIONAL REGULATOR RUTR"/>
    <property type="match status" value="1"/>
</dbReference>
<dbReference type="InterPro" id="IPR001647">
    <property type="entry name" value="HTH_TetR"/>
</dbReference>
<dbReference type="EMBL" id="CP046172">
    <property type="protein sequence ID" value="QIS14921.1"/>
    <property type="molecule type" value="Genomic_DNA"/>
</dbReference>
<dbReference type="GO" id="GO:0000976">
    <property type="term" value="F:transcription cis-regulatory region binding"/>
    <property type="evidence" value="ECO:0007669"/>
    <property type="project" value="TreeGrafter"/>
</dbReference>
<proteinExistence type="predicted"/>
<reference evidence="4 5" key="1">
    <citation type="journal article" date="2019" name="ACS Chem. Biol.">
        <title>Identification and Mobilization of a Cryptic Antibiotic Biosynthesis Gene Locus from a Human-Pathogenic Nocardia Isolate.</title>
        <authorList>
            <person name="Herisse M."/>
            <person name="Ishida K."/>
            <person name="Porter J.L."/>
            <person name="Howden B."/>
            <person name="Hertweck C."/>
            <person name="Stinear T.P."/>
            <person name="Pidot S.J."/>
        </authorList>
    </citation>
    <scope>NUCLEOTIDE SEQUENCE [LARGE SCALE GENOMIC DNA]</scope>
    <source>
        <strain evidence="4 5">AUSMDU00012717</strain>
    </source>
</reference>
<sequence>MAARRPAATRKIPRQQRSREMVRRIIDAGQAVLIDHGYEGASTNRIAAAADISPGSLYQYFPNKDAIIAAVIDRYHAELTARIGDSVMAGLTQPPEIAGPTAIAALLDALSEHPRLLRAVVEHTPRLDSAHTVHAFEHQIGEIARAALRMRKQSLPDDIDADATAWLLVRAVEHLTIRYVLDRPPIPRDRFLTDITRLISNFFLTAPPSTQTAW</sequence>
<dbReference type="Pfam" id="PF17918">
    <property type="entry name" value="TetR_C_15"/>
    <property type="match status" value="1"/>
</dbReference>
<dbReference type="PANTHER" id="PTHR30055:SF226">
    <property type="entry name" value="HTH-TYPE TRANSCRIPTIONAL REGULATOR PKSA"/>
    <property type="match status" value="1"/>
</dbReference>
<evidence type="ECO:0000313" key="5">
    <source>
        <dbReference type="Proteomes" id="UP000503540"/>
    </source>
</evidence>
<dbReference type="PROSITE" id="PS50977">
    <property type="entry name" value="HTH_TETR_2"/>
    <property type="match status" value="1"/>
</dbReference>
<dbReference type="PROSITE" id="PS01081">
    <property type="entry name" value="HTH_TETR_1"/>
    <property type="match status" value="1"/>
</dbReference>